<dbReference type="EMBL" id="CAJJDM010000132">
    <property type="protein sequence ID" value="CAD8105994.1"/>
    <property type="molecule type" value="Genomic_DNA"/>
</dbReference>
<feature type="transmembrane region" description="Helical" evidence="5">
    <location>
        <begin position="123"/>
        <end position="143"/>
    </location>
</feature>
<proteinExistence type="predicted"/>
<evidence type="ECO:0000256" key="2">
    <source>
        <dbReference type="ARBA" id="ARBA00022692"/>
    </source>
</evidence>
<dbReference type="Proteomes" id="UP000688137">
    <property type="component" value="Unassembled WGS sequence"/>
</dbReference>
<feature type="transmembrane region" description="Helical" evidence="5">
    <location>
        <begin position="27"/>
        <end position="46"/>
    </location>
</feature>
<keyword evidence="3 5" id="KW-1133">Transmembrane helix</keyword>
<name>A0A8S1PSL2_PARPR</name>
<reference evidence="7" key="1">
    <citation type="submission" date="2021-01" db="EMBL/GenBank/DDBJ databases">
        <authorList>
            <consortium name="Genoscope - CEA"/>
            <person name="William W."/>
        </authorList>
    </citation>
    <scope>NUCLEOTIDE SEQUENCE</scope>
</reference>
<keyword evidence="2 5" id="KW-0812">Transmembrane</keyword>
<dbReference type="AlphaFoldDB" id="A0A8S1PSL2"/>
<evidence type="ECO:0000313" key="8">
    <source>
        <dbReference type="Proteomes" id="UP000688137"/>
    </source>
</evidence>
<accession>A0A8S1PSL2</accession>
<dbReference type="GO" id="GO:0016020">
    <property type="term" value="C:membrane"/>
    <property type="evidence" value="ECO:0007669"/>
    <property type="project" value="UniProtKB-SubCell"/>
</dbReference>
<keyword evidence="4 5" id="KW-0472">Membrane</keyword>
<evidence type="ECO:0000256" key="4">
    <source>
        <dbReference type="ARBA" id="ARBA00023136"/>
    </source>
</evidence>
<organism evidence="7 8">
    <name type="scientific">Paramecium primaurelia</name>
    <dbReference type="NCBI Taxonomy" id="5886"/>
    <lineage>
        <taxon>Eukaryota</taxon>
        <taxon>Sar</taxon>
        <taxon>Alveolata</taxon>
        <taxon>Ciliophora</taxon>
        <taxon>Intramacronucleata</taxon>
        <taxon>Oligohymenophorea</taxon>
        <taxon>Peniculida</taxon>
        <taxon>Parameciidae</taxon>
        <taxon>Paramecium</taxon>
    </lineage>
</organism>
<feature type="transmembrane region" description="Helical" evidence="5">
    <location>
        <begin position="58"/>
        <end position="80"/>
    </location>
</feature>
<sequence>MILKIIQTNYQMQNCKHIITTIRMSKFYILFSILQVMLSIILLIYIMTDPIRNLHQSIVVQAEVILTLAILIDISLRIIAEKKQFFKDKWNIIDLGSFILILILLLFFYLINNEFVAIIDDVIGLIVMVLRYILQIVRLALLIKQSHKVKQLQQIDDIKFEQVDKQTEDSTDKQQVDVNL</sequence>
<dbReference type="OMA" id="TIRMSKF"/>
<evidence type="ECO:0000259" key="6">
    <source>
        <dbReference type="Pfam" id="PF00520"/>
    </source>
</evidence>
<dbReference type="InterPro" id="IPR005821">
    <property type="entry name" value="Ion_trans_dom"/>
</dbReference>
<feature type="domain" description="Ion transport" evidence="6">
    <location>
        <begin position="27"/>
        <end position="152"/>
    </location>
</feature>
<gene>
    <name evidence="7" type="ORF">PPRIM_AZ9-3.1.T1290033</name>
</gene>
<dbReference type="GO" id="GO:0005216">
    <property type="term" value="F:monoatomic ion channel activity"/>
    <property type="evidence" value="ECO:0007669"/>
    <property type="project" value="InterPro"/>
</dbReference>
<dbReference type="PANTHER" id="PTHR38483:SF1">
    <property type="entry name" value="ION TRANSPORT DOMAIN-CONTAINING PROTEIN"/>
    <property type="match status" value="1"/>
</dbReference>
<evidence type="ECO:0000313" key="7">
    <source>
        <dbReference type="EMBL" id="CAD8105994.1"/>
    </source>
</evidence>
<protein>
    <recommendedName>
        <fullName evidence="6">Ion transport domain-containing protein</fullName>
    </recommendedName>
</protein>
<evidence type="ECO:0000256" key="3">
    <source>
        <dbReference type="ARBA" id="ARBA00022989"/>
    </source>
</evidence>
<comment type="subcellular location">
    <subcellularLocation>
        <location evidence="1">Membrane</location>
        <topology evidence="1">Multi-pass membrane protein</topology>
    </subcellularLocation>
</comment>
<evidence type="ECO:0000256" key="5">
    <source>
        <dbReference type="SAM" id="Phobius"/>
    </source>
</evidence>
<keyword evidence="8" id="KW-1185">Reference proteome</keyword>
<feature type="transmembrane region" description="Helical" evidence="5">
    <location>
        <begin position="92"/>
        <end position="111"/>
    </location>
</feature>
<comment type="caution">
    <text evidence="7">The sequence shown here is derived from an EMBL/GenBank/DDBJ whole genome shotgun (WGS) entry which is preliminary data.</text>
</comment>
<dbReference type="PANTHER" id="PTHR38483">
    <property type="entry name" value="CHROMOSOME 1, WHOLE GENOME SHOTGUN SEQUENCE"/>
    <property type="match status" value="1"/>
</dbReference>
<evidence type="ECO:0000256" key="1">
    <source>
        <dbReference type="ARBA" id="ARBA00004141"/>
    </source>
</evidence>
<dbReference type="Pfam" id="PF00520">
    <property type="entry name" value="Ion_trans"/>
    <property type="match status" value="1"/>
</dbReference>